<organism evidence="15 16">
    <name type="scientific">Asbolus verrucosus</name>
    <name type="common">Desert ironclad beetle</name>
    <dbReference type="NCBI Taxonomy" id="1661398"/>
    <lineage>
        <taxon>Eukaryota</taxon>
        <taxon>Metazoa</taxon>
        <taxon>Ecdysozoa</taxon>
        <taxon>Arthropoda</taxon>
        <taxon>Hexapoda</taxon>
        <taxon>Insecta</taxon>
        <taxon>Pterygota</taxon>
        <taxon>Neoptera</taxon>
        <taxon>Endopterygota</taxon>
        <taxon>Coleoptera</taxon>
        <taxon>Polyphaga</taxon>
        <taxon>Cucujiformia</taxon>
        <taxon>Tenebrionidae</taxon>
        <taxon>Pimeliinae</taxon>
        <taxon>Asbolus</taxon>
    </lineage>
</organism>
<evidence type="ECO:0000256" key="2">
    <source>
        <dbReference type="ARBA" id="ARBA00022448"/>
    </source>
</evidence>
<reference evidence="15 16" key="1">
    <citation type="submission" date="2017-03" db="EMBL/GenBank/DDBJ databases">
        <title>Genome of the blue death feigning beetle - Asbolus verrucosus.</title>
        <authorList>
            <person name="Rider S.D."/>
        </authorList>
    </citation>
    <scope>NUCLEOTIDE SEQUENCE [LARGE SCALE GENOMIC DNA]</scope>
    <source>
        <strain evidence="15">Butters</strain>
        <tissue evidence="15">Head and leg muscle</tissue>
    </source>
</reference>
<dbReference type="InterPro" id="IPR000008">
    <property type="entry name" value="C2_dom"/>
</dbReference>
<sequence length="732" mass="83659">MNRYFLIKIVYKTALIFLGYCISYMQWSIILLFITAGTLIWLENRDTIKAKKIKVKAAACSYSKHDLIRKIDEIPSWVKFPDRERAEWLNQVIAQIWPTVNNYIVKIFRTSIQNKIRKKHESFRFESIDFGCTPPKIDGIKVYNSSVTKDSIIVDFDVFYDGNCDINFSLSGAEIGGIRDFQLSVEVRVVLKPLLLKMPLIGGIQIYFLNTPDISFTLDGLSSIPGLSSFIRNKIEEKITKLIVFPNKITKRFSKSVEPSELKALEPAGVLRVHVFEAKDLMAKDITGKSDPYVILYVGAQECKTNIINQSLNPKWDYWCEFVIIDPMSQHLGFKLFDHDNVNEDDFLGSGDVDISTVVKGHTDQWFHLDNAKHGSLHLRFTWLSLSSDITVLNAISQETKLLQVDSISTAILIVYVDMAHNVPEAKRFVKPHPFLILTVGEKKQKSKVKKHTVDPAWEQGFVFLVPKPNHDSLHLSISDKQSGTLLTQFSYKISNLIDQPNLQISKTEFPLEHENSKIVLSLQLRILTKEVMVDDDEESETDSDEMLSRQSSVSDNISLKSRSSFRNSPKREVTEEVISSKNISPDAAKHPAPIKRTLITHSIIGTVIFQFSSKYHASNAHSKGMCHHLPLKDPNDIPDPYVKMKLMSHGHSNHSTHRTKVKMDCCNPVYEETFEYLCSMSEAYEQTLFLQVKTKKFFNNNTMGQVEVNLKYVNLSEPYRTWFDLCPKQSS</sequence>
<evidence type="ECO:0000256" key="6">
    <source>
        <dbReference type="ARBA" id="ARBA00022837"/>
    </source>
</evidence>
<dbReference type="GO" id="GO:0031210">
    <property type="term" value="F:phosphatidylcholine binding"/>
    <property type="evidence" value="ECO:0007669"/>
    <property type="project" value="TreeGrafter"/>
</dbReference>
<keyword evidence="9" id="KW-0446">Lipid-binding</keyword>
<dbReference type="InterPro" id="IPR039010">
    <property type="entry name" value="Synaptotagmin_SMP"/>
</dbReference>
<dbReference type="AlphaFoldDB" id="A0A482W8P6"/>
<dbReference type="Pfam" id="PF00168">
    <property type="entry name" value="C2"/>
    <property type="match status" value="3"/>
</dbReference>
<evidence type="ECO:0000313" key="16">
    <source>
        <dbReference type="Proteomes" id="UP000292052"/>
    </source>
</evidence>
<evidence type="ECO:0000256" key="1">
    <source>
        <dbReference type="ARBA" id="ARBA00004370"/>
    </source>
</evidence>
<evidence type="ECO:0000259" key="14">
    <source>
        <dbReference type="PROSITE" id="PS51847"/>
    </source>
</evidence>
<accession>A0A482W8P6</accession>
<proteinExistence type="predicted"/>
<dbReference type="Proteomes" id="UP000292052">
    <property type="component" value="Unassembled WGS sequence"/>
</dbReference>
<keyword evidence="7 12" id="KW-1133">Transmembrane helix</keyword>
<keyword evidence="3 12" id="KW-0812">Transmembrane</keyword>
<dbReference type="GO" id="GO:0035091">
    <property type="term" value="F:phosphatidylinositol binding"/>
    <property type="evidence" value="ECO:0007669"/>
    <property type="project" value="TreeGrafter"/>
</dbReference>
<feature type="transmembrane region" description="Helical" evidence="12">
    <location>
        <begin position="21"/>
        <end position="42"/>
    </location>
</feature>
<dbReference type="SMART" id="SM00239">
    <property type="entry name" value="C2"/>
    <property type="match status" value="3"/>
</dbReference>
<feature type="domain" description="C2" evidence="13">
    <location>
        <begin position="606"/>
        <end position="724"/>
    </location>
</feature>
<evidence type="ECO:0000256" key="12">
    <source>
        <dbReference type="SAM" id="Phobius"/>
    </source>
</evidence>
<dbReference type="CDD" id="cd21670">
    <property type="entry name" value="SMP_ESyt"/>
    <property type="match status" value="1"/>
</dbReference>
<dbReference type="FunFam" id="2.60.40.150:FF:000155">
    <property type="entry name" value="extended synaptotagmin-2 isoform X1"/>
    <property type="match status" value="1"/>
</dbReference>
<feature type="domain" description="C2" evidence="13">
    <location>
        <begin position="251"/>
        <end position="367"/>
    </location>
</feature>
<dbReference type="GO" id="GO:0005509">
    <property type="term" value="F:calcium ion binding"/>
    <property type="evidence" value="ECO:0007669"/>
    <property type="project" value="TreeGrafter"/>
</dbReference>
<dbReference type="GO" id="GO:0005789">
    <property type="term" value="C:endoplasmic reticulum membrane"/>
    <property type="evidence" value="ECO:0007669"/>
    <property type="project" value="TreeGrafter"/>
</dbReference>
<dbReference type="Gene3D" id="2.60.40.150">
    <property type="entry name" value="C2 domain"/>
    <property type="match status" value="3"/>
</dbReference>
<evidence type="ECO:0000256" key="11">
    <source>
        <dbReference type="SAM" id="MobiDB-lite"/>
    </source>
</evidence>
<evidence type="ECO:0000256" key="9">
    <source>
        <dbReference type="ARBA" id="ARBA00023121"/>
    </source>
</evidence>
<dbReference type="STRING" id="1661398.A0A482W8P6"/>
<evidence type="ECO:0000256" key="7">
    <source>
        <dbReference type="ARBA" id="ARBA00022989"/>
    </source>
</evidence>
<keyword evidence="16" id="KW-1185">Reference proteome</keyword>
<dbReference type="CDD" id="cd04024">
    <property type="entry name" value="C2A_Synaptotagmin-like"/>
    <property type="match status" value="1"/>
</dbReference>
<feature type="region of interest" description="Disordered" evidence="11">
    <location>
        <begin position="536"/>
        <end position="579"/>
    </location>
</feature>
<evidence type="ECO:0000256" key="10">
    <source>
        <dbReference type="ARBA" id="ARBA00023136"/>
    </source>
</evidence>
<keyword evidence="8" id="KW-0445">Lipid transport</keyword>
<keyword evidence="6" id="KW-0106">Calcium</keyword>
<dbReference type="GO" id="GO:0006869">
    <property type="term" value="P:lipid transport"/>
    <property type="evidence" value="ECO:0007669"/>
    <property type="project" value="UniProtKB-KW"/>
</dbReference>
<name>A0A482W8P6_ASBVE</name>
<evidence type="ECO:0000256" key="8">
    <source>
        <dbReference type="ARBA" id="ARBA00023055"/>
    </source>
</evidence>
<comment type="caution">
    <text evidence="15">The sequence shown here is derived from an EMBL/GenBank/DDBJ whole genome shotgun (WGS) entry which is preliminary data.</text>
</comment>
<feature type="domain" description="C2" evidence="13">
    <location>
        <begin position="392"/>
        <end position="514"/>
    </location>
</feature>
<protein>
    <submittedName>
        <fullName evidence="15">Extended synaptotagmin-2</fullName>
    </submittedName>
</protein>
<evidence type="ECO:0000256" key="3">
    <source>
        <dbReference type="ARBA" id="ARBA00022692"/>
    </source>
</evidence>
<dbReference type="OrthoDB" id="1029639at2759"/>
<feature type="compositionally biased region" description="Acidic residues" evidence="11">
    <location>
        <begin position="536"/>
        <end position="546"/>
    </location>
</feature>
<keyword evidence="5" id="KW-0677">Repeat</keyword>
<dbReference type="PANTHER" id="PTHR45761:SF1">
    <property type="entry name" value="EXTENDED SYNAPTOTAGMIN-LIKE PROTEIN 2, ISOFORM C"/>
    <property type="match status" value="1"/>
</dbReference>
<dbReference type="SUPFAM" id="SSF49562">
    <property type="entry name" value="C2 domain (Calcium/lipid-binding domain, CaLB)"/>
    <property type="match status" value="3"/>
</dbReference>
<evidence type="ECO:0000259" key="13">
    <source>
        <dbReference type="PROSITE" id="PS50004"/>
    </source>
</evidence>
<dbReference type="InterPro" id="IPR051634">
    <property type="entry name" value="Extended_Synaptotagmin"/>
</dbReference>
<dbReference type="PROSITE" id="PS50004">
    <property type="entry name" value="C2"/>
    <property type="match status" value="3"/>
</dbReference>
<dbReference type="EMBL" id="QDEB01016314">
    <property type="protein sequence ID" value="RZC41522.1"/>
    <property type="molecule type" value="Genomic_DNA"/>
</dbReference>
<comment type="subcellular location">
    <subcellularLocation>
        <location evidence="1">Membrane</location>
    </subcellularLocation>
</comment>
<evidence type="ECO:0000256" key="5">
    <source>
        <dbReference type="ARBA" id="ARBA00022737"/>
    </source>
</evidence>
<dbReference type="GO" id="GO:0005544">
    <property type="term" value="F:calcium-dependent phospholipid binding"/>
    <property type="evidence" value="ECO:0007669"/>
    <property type="project" value="TreeGrafter"/>
</dbReference>
<dbReference type="PROSITE" id="PS51847">
    <property type="entry name" value="SMP"/>
    <property type="match status" value="1"/>
</dbReference>
<gene>
    <name evidence="15" type="ORF">BDFB_004730</name>
</gene>
<keyword evidence="2" id="KW-0813">Transport</keyword>
<dbReference type="InterPro" id="IPR035892">
    <property type="entry name" value="C2_domain_sf"/>
</dbReference>
<evidence type="ECO:0000256" key="4">
    <source>
        <dbReference type="ARBA" id="ARBA00022723"/>
    </source>
</evidence>
<dbReference type="PANTHER" id="PTHR45761">
    <property type="entry name" value="EXTENDED SYNAPTOTAGMIN-LIKE PROTEIN 2, ISOFORM C"/>
    <property type="match status" value="1"/>
</dbReference>
<keyword evidence="10 12" id="KW-0472">Membrane</keyword>
<feature type="compositionally biased region" description="Polar residues" evidence="11">
    <location>
        <begin position="549"/>
        <end position="568"/>
    </location>
</feature>
<feature type="domain" description="SMP-LTD" evidence="14">
    <location>
        <begin position="82"/>
        <end position="254"/>
    </location>
</feature>
<keyword evidence="4" id="KW-0479">Metal-binding</keyword>
<dbReference type="GO" id="GO:0008429">
    <property type="term" value="F:phosphatidylethanolamine binding"/>
    <property type="evidence" value="ECO:0007669"/>
    <property type="project" value="TreeGrafter"/>
</dbReference>
<dbReference type="InterPro" id="IPR031468">
    <property type="entry name" value="SMP_LBD"/>
</dbReference>
<dbReference type="Pfam" id="PF17047">
    <property type="entry name" value="SMP_LBD"/>
    <property type="match status" value="1"/>
</dbReference>
<evidence type="ECO:0000313" key="15">
    <source>
        <dbReference type="EMBL" id="RZC41522.1"/>
    </source>
</evidence>